<protein>
    <recommendedName>
        <fullName evidence="3">histidine kinase</fullName>
        <ecNumber evidence="3">2.7.13.3</ecNumber>
    </recommendedName>
</protein>
<comment type="subcellular location">
    <subcellularLocation>
        <location evidence="2">Membrane</location>
    </subcellularLocation>
</comment>
<dbReference type="RefSeq" id="WP_092500072.1">
    <property type="nucleotide sequence ID" value="NZ_FOFG01000036.1"/>
</dbReference>
<dbReference type="PROSITE" id="PS50885">
    <property type="entry name" value="HAMP"/>
    <property type="match status" value="1"/>
</dbReference>
<dbReference type="Proteomes" id="UP000199647">
    <property type="component" value="Unassembled WGS sequence"/>
</dbReference>
<dbReference type="PROSITE" id="PS50109">
    <property type="entry name" value="HIS_KIN"/>
    <property type="match status" value="1"/>
</dbReference>
<dbReference type="EC" id="2.7.13.3" evidence="3"/>
<dbReference type="InterPro" id="IPR003660">
    <property type="entry name" value="HAMP_dom"/>
</dbReference>
<sequence>MFSKPLPEVVRTTSFRVAMAYTGLLVAAIAVIMGTTYLVASREMKGIYRREITLDTSMFRSAFREGGIQELRHSLQDRAEGANDDSFFMLIEPGEKVSVGDLPASLWCDAWCDRRLDEATVKASPELSQAASMNSDNEVILFSYGMSLGPYRVLAGRNSHILDETQEIIFGCFVVGTLAMAFAALVGGYFISRTSARRVAFITTFTRRVVAGRFDLRLPITQRRDELDRLSADINIMLARIDRLMESLKQVSTDIAHDLRTPLARLRQKLDVARRQDKRFSVEEILDQAVDEVDGIIETFNALLRIAQVEAGARRARFRPINLSELVENICDIYRDVAFDAGHRLDSAIEPTPPIEGDVDLLTQVIANLIENAIVHAPPPAKINVAVRHIGTEVTLAIADDGPGIPETEREKVFQRLYRLDRSRTTPGNGLGLALVAAIVELHGTRIEIGDNLPGLIMRLTFNARNGQNTDS</sequence>
<dbReference type="InterPro" id="IPR003661">
    <property type="entry name" value="HisK_dim/P_dom"/>
</dbReference>
<dbReference type="Pfam" id="PF00672">
    <property type="entry name" value="HAMP"/>
    <property type="match status" value="1"/>
</dbReference>
<evidence type="ECO:0000256" key="8">
    <source>
        <dbReference type="ARBA" id="ARBA00022989"/>
    </source>
</evidence>
<evidence type="ECO:0000259" key="12">
    <source>
        <dbReference type="PROSITE" id="PS50109"/>
    </source>
</evidence>
<dbReference type="SUPFAM" id="SSF55874">
    <property type="entry name" value="ATPase domain of HSP90 chaperone/DNA topoisomerase II/histidine kinase"/>
    <property type="match status" value="1"/>
</dbReference>
<dbReference type="PRINTS" id="PR00344">
    <property type="entry name" value="BCTRLSENSOR"/>
</dbReference>
<evidence type="ECO:0000256" key="11">
    <source>
        <dbReference type="SAM" id="Phobius"/>
    </source>
</evidence>
<feature type="domain" description="HAMP" evidence="13">
    <location>
        <begin position="193"/>
        <end position="246"/>
    </location>
</feature>
<keyword evidence="6 11" id="KW-0812">Transmembrane</keyword>
<dbReference type="SUPFAM" id="SSF47384">
    <property type="entry name" value="Homodimeric domain of signal transducing histidine kinase"/>
    <property type="match status" value="1"/>
</dbReference>
<keyword evidence="15" id="KW-1185">Reference proteome</keyword>
<dbReference type="InterPro" id="IPR005467">
    <property type="entry name" value="His_kinase_dom"/>
</dbReference>
<comment type="catalytic activity">
    <reaction evidence="1">
        <text>ATP + protein L-histidine = ADP + protein N-phospho-L-histidine.</text>
        <dbReference type="EC" id="2.7.13.3"/>
    </reaction>
</comment>
<keyword evidence="8 11" id="KW-1133">Transmembrane helix</keyword>
<organism evidence="14 15">
    <name type="scientific">Faunimonas pinastri</name>
    <dbReference type="NCBI Taxonomy" id="1855383"/>
    <lineage>
        <taxon>Bacteria</taxon>
        <taxon>Pseudomonadati</taxon>
        <taxon>Pseudomonadota</taxon>
        <taxon>Alphaproteobacteria</taxon>
        <taxon>Hyphomicrobiales</taxon>
        <taxon>Afifellaceae</taxon>
        <taxon>Faunimonas</taxon>
    </lineage>
</organism>
<dbReference type="GO" id="GO:0000155">
    <property type="term" value="F:phosphorelay sensor kinase activity"/>
    <property type="evidence" value="ECO:0007669"/>
    <property type="project" value="InterPro"/>
</dbReference>
<dbReference type="SMART" id="SM00388">
    <property type="entry name" value="HisKA"/>
    <property type="match status" value="1"/>
</dbReference>
<evidence type="ECO:0000256" key="2">
    <source>
        <dbReference type="ARBA" id="ARBA00004370"/>
    </source>
</evidence>
<evidence type="ECO:0000313" key="14">
    <source>
        <dbReference type="EMBL" id="SER64308.1"/>
    </source>
</evidence>
<evidence type="ECO:0000256" key="7">
    <source>
        <dbReference type="ARBA" id="ARBA00022777"/>
    </source>
</evidence>
<evidence type="ECO:0000256" key="5">
    <source>
        <dbReference type="ARBA" id="ARBA00022679"/>
    </source>
</evidence>
<reference evidence="14 15" key="1">
    <citation type="submission" date="2016-10" db="EMBL/GenBank/DDBJ databases">
        <authorList>
            <person name="de Groot N.N."/>
        </authorList>
    </citation>
    <scope>NUCLEOTIDE SEQUENCE [LARGE SCALE GENOMIC DNA]</scope>
    <source>
        <strain evidence="14 15">A52C2</strain>
    </source>
</reference>
<dbReference type="EMBL" id="FOFG01000036">
    <property type="protein sequence ID" value="SER64308.1"/>
    <property type="molecule type" value="Genomic_DNA"/>
</dbReference>
<dbReference type="SUPFAM" id="SSF158472">
    <property type="entry name" value="HAMP domain-like"/>
    <property type="match status" value="1"/>
</dbReference>
<dbReference type="Gene3D" id="1.10.287.130">
    <property type="match status" value="1"/>
</dbReference>
<keyword evidence="7 14" id="KW-0418">Kinase</keyword>
<dbReference type="PANTHER" id="PTHR45436">
    <property type="entry name" value="SENSOR HISTIDINE KINASE YKOH"/>
    <property type="match status" value="1"/>
</dbReference>
<dbReference type="Pfam" id="PF02518">
    <property type="entry name" value="HATPase_c"/>
    <property type="match status" value="1"/>
</dbReference>
<gene>
    <name evidence="14" type="ORF">SAMN05216548_1364</name>
</gene>
<feature type="transmembrane region" description="Helical" evidence="11">
    <location>
        <begin position="20"/>
        <end position="40"/>
    </location>
</feature>
<dbReference type="InterPro" id="IPR050428">
    <property type="entry name" value="TCS_sensor_his_kinase"/>
</dbReference>
<name>A0A1H9QV29_9HYPH</name>
<dbReference type="SMART" id="SM00304">
    <property type="entry name" value="HAMP"/>
    <property type="match status" value="2"/>
</dbReference>
<dbReference type="InterPro" id="IPR003594">
    <property type="entry name" value="HATPase_dom"/>
</dbReference>
<dbReference type="OrthoDB" id="9786919at2"/>
<evidence type="ECO:0000259" key="13">
    <source>
        <dbReference type="PROSITE" id="PS50885"/>
    </source>
</evidence>
<dbReference type="CDD" id="cd00075">
    <property type="entry name" value="HATPase"/>
    <property type="match status" value="1"/>
</dbReference>
<evidence type="ECO:0000256" key="4">
    <source>
        <dbReference type="ARBA" id="ARBA00022553"/>
    </source>
</evidence>
<evidence type="ECO:0000313" key="15">
    <source>
        <dbReference type="Proteomes" id="UP000199647"/>
    </source>
</evidence>
<keyword evidence="9" id="KW-0902">Two-component regulatory system</keyword>
<proteinExistence type="predicted"/>
<dbReference type="InterPro" id="IPR036890">
    <property type="entry name" value="HATPase_C_sf"/>
</dbReference>
<dbReference type="InterPro" id="IPR004358">
    <property type="entry name" value="Sig_transdc_His_kin-like_C"/>
</dbReference>
<evidence type="ECO:0000256" key="1">
    <source>
        <dbReference type="ARBA" id="ARBA00000085"/>
    </source>
</evidence>
<feature type="domain" description="Histidine kinase" evidence="12">
    <location>
        <begin position="254"/>
        <end position="466"/>
    </location>
</feature>
<keyword evidence="10 11" id="KW-0472">Membrane</keyword>
<dbReference type="SMART" id="SM00387">
    <property type="entry name" value="HATPase_c"/>
    <property type="match status" value="1"/>
</dbReference>
<dbReference type="Gene3D" id="6.10.340.10">
    <property type="match status" value="1"/>
</dbReference>
<dbReference type="PANTHER" id="PTHR45436:SF8">
    <property type="entry name" value="HISTIDINE KINASE"/>
    <property type="match status" value="1"/>
</dbReference>
<dbReference type="STRING" id="1855383.SAMN05216548_1364"/>
<feature type="transmembrane region" description="Helical" evidence="11">
    <location>
        <begin position="168"/>
        <end position="191"/>
    </location>
</feature>
<dbReference type="Pfam" id="PF00512">
    <property type="entry name" value="HisKA"/>
    <property type="match status" value="1"/>
</dbReference>
<keyword evidence="5" id="KW-0808">Transferase</keyword>
<evidence type="ECO:0000256" key="9">
    <source>
        <dbReference type="ARBA" id="ARBA00023012"/>
    </source>
</evidence>
<dbReference type="Gene3D" id="3.30.565.10">
    <property type="entry name" value="Histidine kinase-like ATPase, C-terminal domain"/>
    <property type="match status" value="1"/>
</dbReference>
<dbReference type="CDD" id="cd06225">
    <property type="entry name" value="HAMP"/>
    <property type="match status" value="1"/>
</dbReference>
<evidence type="ECO:0000256" key="10">
    <source>
        <dbReference type="ARBA" id="ARBA00023136"/>
    </source>
</evidence>
<dbReference type="AlphaFoldDB" id="A0A1H9QV29"/>
<dbReference type="CDD" id="cd00082">
    <property type="entry name" value="HisKA"/>
    <property type="match status" value="1"/>
</dbReference>
<evidence type="ECO:0000256" key="6">
    <source>
        <dbReference type="ARBA" id="ARBA00022692"/>
    </source>
</evidence>
<accession>A0A1H9QV29</accession>
<dbReference type="GO" id="GO:0005886">
    <property type="term" value="C:plasma membrane"/>
    <property type="evidence" value="ECO:0007669"/>
    <property type="project" value="TreeGrafter"/>
</dbReference>
<evidence type="ECO:0000256" key="3">
    <source>
        <dbReference type="ARBA" id="ARBA00012438"/>
    </source>
</evidence>
<dbReference type="InterPro" id="IPR036097">
    <property type="entry name" value="HisK_dim/P_sf"/>
</dbReference>
<keyword evidence="4" id="KW-0597">Phosphoprotein</keyword>